<dbReference type="EMBL" id="BMCS01000001">
    <property type="protein sequence ID" value="GGF10520.1"/>
    <property type="molecule type" value="Genomic_DNA"/>
</dbReference>
<dbReference type="InterPro" id="IPR005180">
    <property type="entry name" value="DUF302"/>
</dbReference>
<protein>
    <recommendedName>
        <fullName evidence="3">DUF302 domain-containing protein</fullName>
    </recommendedName>
</protein>
<evidence type="ECO:0000256" key="2">
    <source>
        <dbReference type="SAM" id="SignalP"/>
    </source>
</evidence>
<feature type="domain" description="DUF302" evidence="3">
    <location>
        <begin position="236"/>
        <end position="292"/>
    </location>
</feature>
<evidence type="ECO:0000256" key="1">
    <source>
        <dbReference type="SAM" id="MobiDB-lite"/>
    </source>
</evidence>
<dbReference type="PANTHER" id="PTHR38342:SF2">
    <property type="entry name" value="INNER MEMBRANE OR EXPORTED"/>
    <property type="match status" value="1"/>
</dbReference>
<name>A0ABQ1U6D0_9NOCA</name>
<feature type="region of interest" description="Disordered" evidence="1">
    <location>
        <begin position="30"/>
        <end position="50"/>
    </location>
</feature>
<feature type="compositionally biased region" description="Low complexity" evidence="1">
    <location>
        <begin position="30"/>
        <end position="49"/>
    </location>
</feature>
<organism evidence="4 5">
    <name type="scientific">Williamsia phyllosphaerae</name>
    <dbReference type="NCBI Taxonomy" id="885042"/>
    <lineage>
        <taxon>Bacteria</taxon>
        <taxon>Bacillati</taxon>
        <taxon>Actinomycetota</taxon>
        <taxon>Actinomycetes</taxon>
        <taxon>Mycobacteriales</taxon>
        <taxon>Nocardiaceae</taxon>
        <taxon>Williamsia</taxon>
    </lineage>
</organism>
<reference evidence="5" key="1">
    <citation type="journal article" date="2019" name="Int. J. Syst. Evol. Microbiol.">
        <title>The Global Catalogue of Microorganisms (GCM) 10K type strain sequencing project: providing services to taxonomists for standard genome sequencing and annotation.</title>
        <authorList>
            <consortium name="The Broad Institute Genomics Platform"/>
            <consortium name="The Broad Institute Genome Sequencing Center for Infectious Disease"/>
            <person name="Wu L."/>
            <person name="Ma J."/>
        </authorList>
    </citation>
    <scope>NUCLEOTIDE SEQUENCE [LARGE SCALE GENOMIC DNA]</scope>
    <source>
        <strain evidence="5">CCM 7855</strain>
    </source>
</reference>
<evidence type="ECO:0000313" key="4">
    <source>
        <dbReference type="EMBL" id="GGF10520.1"/>
    </source>
</evidence>
<proteinExistence type="predicted"/>
<dbReference type="Gene3D" id="3.30.310.70">
    <property type="entry name" value="TT1751-like domain"/>
    <property type="match status" value="2"/>
</dbReference>
<dbReference type="PANTHER" id="PTHR38342">
    <property type="entry name" value="SLR5037 PROTEIN"/>
    <property type="match status" value="1"/>
</dbReference>
<feature type="domain" description="DUF302" evidence="3">
    <location>
        <begin position="90"/>
        <end position="149"/>
    </location>
</feature>
<accession>A0ABQ1U6D0</accession>
<evidence type="ECO:0000259" key="3">
    <source>
        <dbReference type="Pfam" id="PF03625"/>
    </source>
</evidence>
<dbReference type="InterPro" id="IPR035923">
    <property type="entry name" value="TT1751-like_sf"/>
</dbReference>
<dbReference type="PROSITE" id="PS51257">
    <property type="entry name" value="PROKAR_LIPOPROTEIN"/>
    <property type="match status" value="1"/>
</dbReference>
<evidence type="ECO:0000313" key="5">
    <source>
        <dbReference type="Proteomes" id="UP000632454"/>
    </source>
</evidence>
<dbReference type="SUPFAM" id="SSF103247">
    <property type="entry name" value="TT1751-like"/>
    <property type="match status" value="2"/>
</dbReference>
<sequence length="329" mass="33112">MKSGPLRAMTATVATASIVLLAACSTSSTNTATSSTAATSASTSANTTARDAAPQESGLIVYVSRHSFSDTVSALRQRISDKGTVTATVDFAALASKIGKQLRPTTVVIGGNPSAVAPVVAADQRTAIDLPQKYLVWQAAGGTVFVAYNSADYIAQRAGLAVSSGQLDALRTGSAAITSAATGSTSAAAGGSVTSTSVPYLVEKVSNASVTESIARYAAAFTAKQLPTVATVDLAAAGQSVGVALRPTMTILVGNPTVSTALLSQQQTMGIDLPVRYSAWQDADGVVHVAHPDYRGLAARHSIPSTSPVLAMVDTATSTFTSAAAGTGN</sequence>
<dbReference type="Proteomes" id="UP000632454">
    <property type="component" value="Unassembled WGS sequence"/>
</dbReference>
<comment type="caution">
    <text evidence="4">The sequence shown here is derived from an EMBL/GenBank/DDBJ whole genome shotgun (WGS) entry which is preliminary data.</text>
</comment>
<dbReference type="CDD" id="cd14797">
    <property type="entry name" value="DUF302"/>
    <property type="match status" value="2"/>
</dbReference>
<feature type="chain" id="PRO_5045358631" description="DUF302 domain-containing protein" evidence="2">
    <location>
        <begin position="23"/>
        <end position="329"/>
    </location>
</feature>
<keyword evidence="5" id="KW-1185">Reference proteome</keyword>
<keyword evidence="2" id="KW-0732">Signal</keyword>
<gene>
    <name evidence="4" type="ORF">GCM10007298_03110</name>
</gene>
<dbReference type="Pfam" id="PF03625">
    <property type="entry name" value="DUF302"/>
    <property type="match status" value="2"/>
</dbReference>
<feature type="signal peptide" evidence="2">
    <location>
        <begin position="1"/>
        <end position="22"/>
    </location>
</feature>